<dbReference type="FunFam" id="3.30.1130.10:FF:000001">
    <property type="entry name" value="GTP cyclohydrolase 1"/>
    <property type="match status" value="1"/>
</dbReference>
<dbReference type="InParanoid" id="A0A084R207"/>
<comment type="pathway">
    <text evidence="2">Cofactor biosynthesis; 7,8-dihydroneopterin triphosphate biosynthesis; 7,8-dihydroneopterin triphosphate from GTP: step 1/1.</text>
</comment>
<keyword evidence="7" id="KW-0289">Folate biosynthesis</keyword>
<feature type="compositionally biased region" description="Basic and acidic residues" evidence="9">
    <location>
        <begin position="25"/>
        <end position="35"/>
    </location>
</feature>
<dbReference type="OrthoDB" id="4966at2759"/>
<evidence type="ECO:0000256" key="9">
    <source>
        <dbReference type="SAM" id="MobiDB-lite"/>
    </source>
</evidence>
<dbReference type="Pfam" id="PF01227">
    <property type="entry name" value="GTP_cyclohydroI"/>
    <property type="match status" value="1"/>
</dbReference>
<dbReference type="HOGENOM" id="CLU_049768_2_2_1"/>
<feature type="region of interest" description="Disordered" evidence="9">
    <location>
        <begin position="1"/>
        <end position="46"/>
    </location>
</feature>
<dbReference type="GO" id="GO:0008270">
    <property type="term" value="F:zinc ion binding"/>
    <property type="evidence" value="ECO:0007669"/>
    <property type="project" value="TreeGrafter"/>
</dbReference>
<evidence type="ECO:0000256" key="8">
    <source>
        <dbReference type="ARBA" id="ARBA00030854"/>
    </source>
</evidence>
<dbReference type="PROSITE" id="PS00860">
    <property type="entry name" value="GTP_CYCLOHYDROL_1_2"/>
    <property type="match status" value="1"/>
</dbReference>
<evidence type="ECO:0000259" key="10">
    <source>
        <dbReference type="Pfam" id="PF01227"/>
    </source>
</evidence>
<dbReference type="GO" id="GO:0046656">
    <property type="term" value="P:folic acid biosynthetic process"/>
    <property type="evidence" value="ECO:0007669"/>
    <property type="project" value="UniProtKB-KW"/>
</dbReference>
<evidence type="ECO:0000313" key="11">
    <source>
        <dbReference type="EMBL" id="KFA70242.1"/>
    </source>
</evidence>
<evidence type="ECO:0000313" key="12">
    <source>
        <dbReference type="Proteomes" id="UP000028524"/>
    </source>
</evidence>
<evidence type="ECO:0000256" key="2">
    <source>
        <dbReference type="ARBA" id="ARBA00005080"/>
    </source>
</evidence>
<dbReference type="EMBL" id="KL659261">
    <property type="protein sequence ID" value="KFA70242.1"/>
    <property type="molecule type" value="Genomic_DNA"/>
</dbReference>
<dbReference type="Proteomes" id="UP000028524">
    <property type="component" value="Unassembled WGS sequence"/>
</dbReference>
<dbReference type="GO" id="GO:0005737">
    <property type="term" value="C:cytoplasm"/>
    <property type="evidence" value="ECO:0007669"/>
    <property type="project" value="TreeGrafter"/>
</dbReference>
<dbReference type="AlphaFoldDB" id="A0A084R207"/>
<dbReference type="STRING" id="1283841.A0A084R207"/>
<keyword evidence="6" id="KW-0378">Hydrolase</keyword>
<dbReference type="EC" id="3.5.4.16" evidence="4"/>
<accession>A0A084R207</accession>
<dbReference type="UniPathway" id="UPA00848">
    <property type="reaction ID" value="UER00151"/>
</dbReference>
<evidence type="ECO:0000256" key="4">
    <source>
        <dbReference type="ARBA" id="ARBA00012715"/>
    </source>
</evidence>
<evidence type="ECO:0000256" key="6">
    <source>
        <dbReference type="ARBA" id="ARBA00022801"/>
    </source>
</evidence>
<feature type="compositionally biased region" description="Polar residues" evidence="9">
    <location>
        <begin position="1"/>
        <end position="12"/>
    </location>
</feature>
<organism evidence="11 12">
    <name type="scientific">Stachybotrys chlorohalonatus (strain IBT 40285)</name>
    <dbReference type="NCBI Taxonomy" id="1283841"/>
    <lineage>
        <taxon>Eukaryota</taxon>
        <taxon>Fungi</taxon>
        <taxon>Dikarya</taxon>
        <taxon>Ascomycota</taxon>
        <taxon>Pezizomycotina</taxon>
        <taxon>Sordariomycetes</taxon>
        <taxon>Hypocreomycetidae</taxon>
        <taxon>Hypocreales</taxon>
        <taxon>Stachybotryaceae</taxon>
        <taxon>Stachybotrys</taxon>
    </lineage>
</organism>
<dbReference type="PANTHER" id="PTHR11109:SF7">
    <property type="entry name" value="GTP CYCLOHYDROLASE 1"/>
    <property type="match status" value="1"/>
</dbReference>
<dbReference type="InterPro" id="IPR018234">
    <property type="entry name" value="GTP_CycHdrlase_I_CS"/>
</dbReference>
<dbReference type="GO" id="GO:0006729">
    <property type="term" value="P:tetrahydrobiopterin biosynthetic process"/>
    <property type="evidence" value="ECO:0007669"/>
    <property type="project" value="TreeGrafter"/>
</dbReference>
<keyword evidence="12" id="KW-1185">Reference proteome</keyword>
<dbReference type="InterPro" id="IPR020602">
    <property type="entry name" value="GTP_CycHdrlase_I_dom"/>
</dbReference>
<dbReference type="GO" id="GO:0005525">
    <property type="term" value="F:GTP binding"/>
    <property type="evidence" value="ECO:0007669"/>
    <property type="project" value="TreeGrafter"/>
</dbReference>
<dbReference type="GO" id="GO:0003934">
    <property type="term" value="F:GTP cyclohydrolase I activity"/>
    <property type="evidence" value="ECO:0007669"/>
    <property type="project" value="UniProtKB-EC"/>
</dbReference>
<dbReference type="InterPro" id="IPR043133">
    <property type="entry name" value="GTP-CH-I_C/QueF"/>
</dbReference>
<evidence type="ECO:0000256" key="1">
    <source>
        <dbReference type="ARBA" id="ARBA00001052"/>
    </source>
</evidence>
<dbReference type="SUPFAM" id="SSF55620">
    <property type="entry name" value="Tetrahydrobiopterin biosynthesis enzymes-like"/>
    <property type="match status" value="1"/>
</dbReference>
<dbReference type="Gene3D" id="3.30.1130.10">
    <property type="match status" value="1"/>
</dbReference>
<dbReference type="InterPro" id="IPR001474">
    <property type="entry name" value="GTP_CycHdrlase_I"/>
</dbReference>
<feature type="domain" description="GTP cyclohydrolase I" evidence="10">
    <location>
        <begin position="154"/>
        <end position="251"/>
    </location>
</feature>
<evidence type="ECO:0000256" key="5">
    <source>
        <dbReference type="ARBA" id="ARBA00017272"/>
    </source>
</evidence>
<comment type="catalytic activity">
    <reaction evidence="1">
        <text>GTP + H2O = 7,8-dihydroneopterin 3'-triphosphate + formate + H(+)</text>
        <dbReference type="Rhea" id="RHEA:17473"/>
        <dbReference type="ChEBI" id="CHEBI:15377"/>
        <dbReference type="ChEBI" id="CHEBI:15378"/>
        <dbReference type="ChEBI" id="CHEBI:15740"/>
        <dbReference type="ChEBI" id="CHEBI:37565"/>
        <dbReference type="ChEBI" id="CHEBI:58462"/>
        <dbReference type="EC" id="3.5.4.16"/>
    </reaction>
</comment>
<sequence>MKKVRNSSNGLSSARYLSPKRRLCRDRNSSPRHADGTGFSVVGEKPKSGRNRVEFLKKTTSDPLKQPFVSKNVKTLDSSGAIIEHDGLSRPCKFISAMHRNISGSMVDILTYLMVNIIKYQLPEQESANRTVRKMLLCAWKECVAPYELFWIALMHIGYVPSGTVIGLSKLPRIAEVFSRRLQIQERLTKEVALAIDDILKPQGVAVVMESSHLCMVMRGIEKTGTSTLTSCMLGCFMEKNETRKEFLDLVGLSR</sequence>
<reference evidence="11 12" key="1">
    <citation type="journal article" date="2014" name="BMC Genomics">
        <title>Comparative genome sequencing reveals chemotype-specific gene clusters in the toxigenic black mold Stachybotrys.</title>
        <authorList>
            <person name="Semeiks J."/>
            <person name="Borek D."/>
            <person name="Otwinowski Z."/>
            <person name="Grishin N.V."/>
        </authorList>
    </citation>
    <scope>NUCLEOTIDE SEQUENCE [LARGE SCALE GENOMIC DNA]</scope>
    <source>
        <strain evidence="11 12">IBT 40285</strain>
    </source>
</reference>
<comment type="similarity">
    <text evidence="3">Belongs to the GTP cyclohydrolase I family.</text>
</comment>
<dbReference type="GO" id="GO:0046654">
    <property type="term" value="P:tetrahydrofolate biosynthetic process"/>
    <property type="evidence" value="ECO:0007669"/>
    <property type="project" value="InterPro"/>
</dbReference>
<proteinExistence type="inferred from homology"/>
<dbReference type="PANTHER" id="PTHR11109">
    <property type="entry name" value="GTP CYCLOHYDROLASE I"/>
    <property type="match status" value="1"/>
</dbReference>
<gene>
    <name evidence="11" type="ORF">S40285_08259</name>
</gene>
<protein>
    <recommendedName>
        <fullName evidence="5">GTP cyclohydrolase 1</fullName>
        <ecNumber evidence="4">3.5.4.16</ecNumber>
    </recommendedName>
    <alternativeName>
        <fullName evidence="8">GTP cyclohydrolase I</fullName>
    </alternativeName>
</protein>
<evidence type="ECO:0000256" key="3">
    <source>
        <dbReference type="ARBA" id="ARBA00008085"/>
    </source>
</evidence>
<evidence type="ECO:0000256" key="7">
    <source>
        <dbReference type="ARBA" id="ARBA00022909"/>
    </source>
</evidence>
<name>A0A084R207_STAC4</name>